<comment type="caution">
    <text evidence="2">The sequence shown here is derived from an EMBL/GenBank/DDBJ whole genome shotgun (WGS) entry which is preliminary data.</text>
</comment>
<dbReference type="EMBL" id="JAUJYW010000002">
    <property type="protein sequence ID" value="MDN8598628.1"/>
    <property type="molecule type" value="Genomic_DNA"/>
</dbReference>
<accession>A0ABT8PQM2</accession>
<name>A0ABT8PQM2_9ENTR</name>
<feature type="compositionally biased region" description="Basic and acidic residues" evidence="1">
    <location>
        <begin position="325"/>
        <end position="341"/>
    </location>
</feature>
<dbReference type="Proteomes" id="UP001174867">
    <property type="component" value="Unassembled WGS sequence"/>
</dbReference>
<dbReference type="RefSeq" id="WP_301697136.1">
    <property type="nucleotide sequence ID" value="NZ_JAUJYW010000002.1"/>
</dbReference>
<dbReference type="InterPro" id="IPR016913">
    <property type="entry name" value="UCP029215"/>
</dbReference>
<dbReference type="Pfam" id="PF09979">
    <property type="entry name" value="DUF2213"/>
    <property type="match status" value="1"/>
</dbReference>
<feature type="region of interest" description="Disordered" evidence="1">
    <location>
        <begin position="262"/>
        <end position="284"/>
    </location>
</feature>
<evidence type="ECO:0000313" key="3">
    <source>
        <dbReference type="Proteomes" id="UP001174867"/>
    </source>
</evidence>
<protein>
    <submittedName>
        <fullName evidence="2">DUF2213 domain-containing protein</fullName>
    </submittedName>
</protein>
<organism evidence="2 3">
    <name type="scientific">Citrobacter enshiensis</name>
    <dbReference type="NCBI Taxonomy" id="2971264"/>
    <lineage>
        <taxon>Bacteria</taxon>
        <taxon>Pseudomonadati</taxon>
        <taxon>Pseudomonadota</taxon>
        <taxon>Gammaproteobacteria</taxon>
        <taxon>Enterobacterales</taxon>
        <taxon>Enterobacteriaceae</taxon>
        <taxon>Citrobacter</taxon>
    </lineage>
</organism>
<reference evidence="2 3" key="1">
    <citation type="submission" date="2023-07" db="EMBL/GenBank/DDBJ databases">
        <title>Citrobacter selenititolerans sp. nov., isolated from seleniferous soil.</title>
        <authorList>
            <person name="Zhang S."/>
            <person name="Li K."/>
            <person name="Peng J."/>
            <person name="Wang H."/>
            <person name="Sun J."/>
            <person name="Guo Y."/>
        </authorList>
    </citation>
    <scope>NUCLEOTIDE SEQUENCE [LARGE SCALE GENOMIC DNA]</scope>
    <source>
        <strain evidence="2 3">S2-9</strain>
    </source>
</reference>
<gene>
    <name evidence="2" type="ORF">Q0A17_04220</name>
</gene>
<keyword evidence="3" id="KW-1185">Reference proteome</keyword>
<proteinExistence type="predicted"/>
<evidence type="ECO:0000256" key="1">
    <source>
        <dbReference type="SAM" id="MobiDB-lite"/>
    </source>
</evidence>
<evidence type="ECO:0000313" key="2">
    <source>
        <dbReference type="EMBL" id="MDN8598628.1"/>
    </source>
</evidence>
<sequence length="453" mass="49289">MKRKNPDRLAFDRASVRTYSKDGVLHVSVSPISKAMVCPYYGREIPDSEALGLEPNRIYYLLRDPEEIKKAAHTFNNLPLLNKHIPISADDLPKENIVGTTGSEAAFEAPYLNNSLAVWDASAIAGIESEEENELSSAYHYRADMTPGEYEGEHYDGVMRDLAGNHVSLVPDGRAGPDVVVGDKLPEEMKQMKKKLTAKNIARRTALSVYLRPLLAQDAALDKKDLTALVVTHASGKALAAAVAKQFKGKLAQDADLKEDDIEKTTDTAADETDDDEKKPAEDDDEILQTVLSALEGKVNGDVLAKIKAALAGQAQDADPDDGPDDGKKKPTEDENDDKVAKPAMDAAIKTARTQARKEAVKDFNAIRQAEIDVKPLVGDVVAMDSAEDIYRYALEQQEVELEGVHPSAFRSLVKMQLTAHQAAKPGKGLAMDSKAVTGFANRFPNATKLVRS</sequence>
<feature type="region of interest" description="Disordered" evidence="1">
    <location>
        <begin position="312"/>
        <end position="343"/>
    </location>
</feature>